<dbReference type="AlphaFoldDB" id="A0A3M9MXD0"/>
<name>A0A3M9MXD0_9BACT</name>
<feature type="domain" description="TonB-dependent receptor-like beta-barrel" evidence="11">
    <location>
        <begin position="326"/>
        <end position="672"/>
    </location>
</feature>
<dbReference type="OrthoDB" id="1075473at2"/>
<accession>A0A3M9MXD0</accession>
<feature type="signal peptide" evidence="10">
    <location>
        <begin position="1"/>
        <end position="20"/>
    </location>
</feature>
<evidence type="ECO:0000256" key="10">
    <source>
        <dbReference type="SAM" id="SignalP"/>
    </source>
</evidence>
<dbReference type="Gene3D" id="2.40.170.20">
    <property type="entry name" value="TonB-dependent receptor, beta-barrel domain"/>
    <property type="match status" value="1"/>
</dbReference>
<keyword evidence="2" id="KW-0813">Transport</keyword>
<sequence length="719" mass="79497">MKPAPLLLLLLLFIGSQSFAQALVQGSVKDATGQPIPGANVVLKGAYDGASTDATGAFRFSTKLKGAQTLAVSFLGYATVEKEINLDQPQRSLSFTLKPDYRQLQAVQISAGAFEASDEKRAALLNSRDIVTTAGASADIMAAINTLPGTQKVGEEGKLFVRGGDSYEAKTFIDGLQVANPYTATIPDVPSRGRFSPFLFSGMAFSSGGYSAEFGQALSSALLLQSQDLPEESQTGISLMTIGGSLSRTKRWTNTSLAVSADYTNLAPYMKLVPQQQSWQHMPESKAGSLVFRQKTSPTGMLKLYGTYASSHFAVTQPDVDHPENPVAVDLRNQNLFLNSTYEEIFKEHWTLQTGMTFTHTQDHIAAGEALVTAHQNTWNGKAVLIGDIGRSVTLRTGLETQLRGYRQTYLEHPNTAAQKGVVDEQNVAGFAEADVYLGDKLVARPGLRWERSYFLAKNALSPRLALAYQVGKDAQVSFAYGHFYQTPENDYLKYHTPLTFEKATHYILNYQRTIGKRTLRVEGYYKQYRHLIRYNATNLLDATEITNGGHGYARGVEFFFRDQESIKLGDYWISYSLLDTKRLYKGFPEAARPSFASTHNLSLVYKQMVKPIKTYVGTTFSYTSGRPYHNPNLEGFQRSRTKHYLDLSLSASYLTSFKGHSTIVHVACNNLLGFNNVFGYRYATTPNAEGQYDRQPVVPGAKRFALLALLISINDGKK</sequence>
<keyword evidence="8 12" id="KW-0675">Receptor</keyword>
<comment type="caution">
    <text evidence="12">The sequence shown here is derived from an EMBL/GenBank/DDBJ whole genome shotgun (WGS) entry which is preliminary data.</text>
</comment>
<dbReference type="PANTHER" id="PTHR30069">
    <property type="entry name" value="TONB-DEPENDENT OUTER MEMBRANE RECEPTOR"/>
    <property type="match status" value="1"/>
</dbReference>
<keyword evidence="6" id="KW-0798">TonB box</keyword>
<evidence type="ECO:0000256" key="3">
    <source>
        <dbReference type="ARBA" id="ARBA00022452"/>
    </source>
</evidence>
<dbReference type="RefSeq" id="WP_123133267.1">
    <property type="nucleotide sequence ID" value="NZ_RJJE01000009.1"/>
</dbReference>
<evidence type="ECO:0000256" key="6">
    <source>
        <dbReference type="ARBA" id="ARBA00023077"/>
    </source>
</evidence>
<comment type="subcellular location">
    <subcellularLocation>
        <location evidence="1">Cell outer membrane</location>
        <topology evidence="1">Multi-pass membrane protein</topology>
    </subcellularLocation>
</comment>
<protein>
    <submittedName>
        <fullName evidence="12">TonB-dependent receptor</fullName>
    </submittedName>
</protein>
<dbReference type="GO" id="GO:0044718">
    <property type="term" value="P:siderophore transmembrane transport"/>
    <property type="evidence" value="ECO:0007669"/>
    <property type="project" value="TreeGrafter"/>
</dbReference>
<reference evidence="12 13" key="1">
    <citation type="submission" date="2018-11" db="EMBL/GenBank/DDBJ databases">
        <title>Rufibacter latericius sp. nov., isolated from water in Baiyang Lake.</title>
        <authorList>
            <person name="Yang Y."/>
        </authorList>
    </citation>
    <scope>NUCLEOTIDE SEQUENCE [LARGE SCALE GENOMIC DNA]</scope>
    <source>
        <strain evidence="12 13">MCC P1</strain>
    </source>
</reference>
<evidence type="ECO:0000313" key="13">
    <source>
        <dbReference type="Proteomes" id="UP000271010"/>
    </source>
</evidence>
<dbReference type="SUPFAM" id="SSF49464">
    <property type="entry name" value="Carboxypeptidase regulatory domain-like"/>
    <property type="match status" value="1"/>
</dbReference>
<evidence type="ECO:0000313" key="12">
    <source>
        <dbReference type="EMBL" id="RNI30189.1"/>
    </source>
</evidence>
<evidence type="ECO:0000256" key="7">
    <source>
        <dbReference type="ARBA" id="ARBA00023136"/>
    </source>
</evidence>
<dbReference type="Gene3D" id="2.60.40.1120">
    <property type="entry name" value="Carboxypeptidase-like, regulatory domain"/>
    <property type="match status" value="1"/>
</dbReference>
<dbReference type="InterPro" id="IPR000531">
    <property type="entry name" value="Beta-barrel_TonB"/>
</dbReference>
<dbReference type="Proteomes" id="UP000271010">
    <property type="component" value="Unassembled WGS sequence"/>
</dbReference>
<evidence type="ECO:0000256" key="1">
    <source>
        <dbReference type="ARBA" id="ARBA00004571"/>
    </source>
</evidence>
<evidence type="ECO:0000256" key="4">
    <source>
        <dbReference type="ARBA" id="ARBA00022692"/>
    </source>
</evidence>
<evidence type="ECO:0000256" key="5">
    <source>
        <dbReference type="ARBA" id="ARBA00022729"/>
    </source>
</evidence>
<keyword evidence="9" id="KW-0998">Cell outer membrane</keyword>
<keyword evidence="7" id="KW-0472">Membrane</keyword>
<dbReference type="InterPro" id="IPR008969">
    <property type="entry name" value="CarboxyPept-like_regulatory"/>
</dbReference>
<organism evidence="12 13">
    <name type="scientific">Rufibacter immobilis</name>
    <dbReference type="NCBI Taxonomy" id="1348778"/>
    <lineage>
        <taxon>Bacteria</taxon>
        <taxon>Pseudomonadati</taxon>
        <taxon>Bacteroidota</taxon>
        <taxon>Cytophagia</taxon>
        <taxon>Cytophagales</taxon>
        <taxon>Hymenobacteraceae</taxon>
        <taxon>Rufibacter</taxon>
    </lineage>
</organism>
<dbReference type="InterPro" id="IPR036942">
    <property type="entry name" value="Beta-barrel_TonB_sf"/>
</dbReference>
<proteinExistence type="predicted"/>
<evidence type="ECO:0000259" key="11">
    <source>
        <dbReference type="Pfam" id="PF00593"/>
    </source>
</evidence>
<dbReference type="EMBL" id="RJJE01000009">
    <property type="protein sequence ID" value="RNI30189.1"/>
    <property type="molecule type" value="Genomic_DNA"/>
</dbReference>
<evidence type="ECO:0000256" key="8">
    <source>
        <dbReference type="ARBA" id="ARBA00023170"/>
    </source>
</evidence>
<dbReference type="Pfam" id="PF00593">
    <property type="entry name" value="TonB_dep_Rec_b-barrel"/>
    <property type="match status" value="1"/>
</dbReference>
<dbReference type="PANTHER" id="PTHR30069:SF29">
    <property type="entry name" value="HEMOGLOBIN AND HEMOGLOBIN-HAPTOGLOBIN-BINDING PROTEIN 1-RELATED"/>
    <property type="match status" value="1"/>
</dbReference>
<keyword evidence="5 10" id="KW-0732">Signal</keyword>
<keyword evidence="3" id="KW-1134">Transmembrane beta strand</keyword>
<gene>
    <name evidence="12" type="ORF">EFA69_11870</name>
</gene>
<dbReference type="GO" id="GO:0009279">
    <property type="term" value="C:cell outer membrane"/>
    <property type="evidence" value="ECO:0007669"/>
    <property type="project" value="UniProtKB-SubCell"/>
</dbReference>
<dbReference type="Pfam" id="PF13715">
    <property type="entry name" value="CarbopepD_reg_2"/>
    <property type="match status" value="1"/>
</dbReference>
<keyword evidence="13" id="KW-1185">Reference proteome</keyword>
<keyword evidence="4" id="KW-0812">Transmembrane</keyword>
<dbReference type="InterPro" id="IPR039426">
    <property type="entry name" value="TonB-dep_rcpt-like"/>
</dbReference>
<evidence type="ECO:0000256" key="9">
    <source>
        <dbReference type="ARBA" id="ARBA00023237"/>
    </source>
</evidence>
<feature type="chain" id="PRO_5018267734" evidence="10">
    <location>
        <begin position="21"/>
        <end position="719"/>
    </location>
</feature>
<dbReference type="SUPFAM" id="SSF56935">
    <property type="entry name" value="Porins"/>
    <property type="match status" value="1"/>
</dbReference>
<dbReference type="GO" id="GO:0015344">
    <property type="term" value="F:siderophore uptake transmembrane transporter activity"/>
    <property type="evidence" value="ECO:0007669"/>
    <property type="project" value="TreeGrafter"/>
</dbReference>
<evidence type="ECO:0000256" key="2">
    <source>
        <dbReference type="ARBA" id="ARBA00022448"/>
    </source>
</evidence>